<feature type="region of interest" description="Disordered" evidence="1">
    <location>
        <begin position="1"/>
        <end position="25"/>
    </location>
</feature>
<protein>
    <submittedName>
        <fullName evidence="2">Uncharacterized protein</fullName>
    </submittedName>
</protein>
<sequence length="61" mass="7083">MAVQVLGRDRETHAMGDDRNHGPILQKKMHGRFTSLDSMENNKKANRKVMMQMEGAKKEWI</sequence>
<proteinExistence type="predicted"/>
<evidence type="ECO:0000256" key="1">
    <source>
        <dbReference type="SAM" id="MobiDB-lite"/>
    </source>
</evidence>
<accession>A0A9D4HAZ5</accession>
<keyword evidence="3" id="KW-1185">Reference proteome</keyword>
<dbReference type="AlphaFoldDB" id="A0A9D4HAZ5"/>
<feature type="compositionally biased region" description="Basic and acidic residues" evidence="1">
    <location>
        <begin position="7"/>
        <end position="21"/>
    </location>
</feature>
<evidence type="ECO:0000313" key="3">
    <source>
        <dbReference type="Proteomes" id="UP000828390"/>
    </source>
</evidence>
<comment type="caution">
    <text evidence="2">The sequence shown here is derived from an EMBL/GenBank/DDBJ whole genome shotgun (WGS) entry which is preliminary data.</text>
</comment>
<evidence type="ECO:0000313" key="2">
    <source>
        <dbReference type="EMBL" id="KAH3831700.1"/>
    </source>
</evidence>
<dbReference type="EMBL" id="JAIWYP010000004">
    <property type="protein sequence ID" value="KAH3831700.1"/>
    <property type="molecule type" value="Genomic_DNA"/>
</dbReference>
<reference evidence="2" key="1">
    <citation type="journal article" date="2019" name="bioRxiv">
        <title>The Genome of the Zebra Mussel, Dreissena polymorpha: A Resource for Invasive Species Research.</title>
        <authorList>
            <person name="McCartney M.A."/>
            <person name="Auch B."/>
            <person name="Kono T."/>
            <person name="Mallez S."/>
            <person name="Zhang Y."/>
            <person name="Obille A."/>
            <person name="Becker A."/>
            <person name="Abrahante J.E."/>
            <person name="Garbe J."/>
            <person name="Badalamenti J.P."/>
            <person name="Herman A."/>
            <person name="Mangelson H."/>
            <person name="Liachko I."/>
            <person name="Sullivan S."/>
            <person name="Sone E.D."/>
            <person name="Koren S."/>
            <person name="Silverstein K.A.T."/>
            <person name="Beckman K.B."/>
            <person name="Gohl D.M."/>
        </authorList>
    </citation>
    <scope>NUCLEOTIDE SEQUENCE</scope>
    <source>
        <strain evidence="2">Duluth1</strain>
        <tissue evidence="2">Whole animal</tissue>
    </source>
</reference>
<dbReference type="Proteomes" id="UP000828390">
    <property type="component" value="Unassembled WGS sequence"/>
</dbReference>
<gene>
    <name evidence="2" type="ORF">DPMN_104970</name>
</gene>
<reference evidence="2" key="2">
    <citation type="submission" date="2020-11" db="EMBL/GenBank/DDBJ databases">
        <authorList>
            <person name="McCartney M.A."/>
            <person name="Auch B."/>
            <person name="Kono T."/>
            <person name="Mallez S."/>
            <person name="Becker A."/>
            <person name="Gohl D.M."/>
            <person name="Silverstein K.A.T."/>
            <person name="Koren S."/>
            <person name="Bechman K.B."/>
            <person name="Herman A."/>
            <person name="Abrahante J.E."/>
            <person name="Garbe J."/>
        </authorList>
    </citation>
    <scope>NUCLEOTIDE SEQUENCE</scope>
    <source>
        <strain evidence="2">Duluth1</strain>
        <tissue evidence="2">Whole animal</tissue>
    </source>
</reference>
<organism evidence="2 3">
    <name type="scientific">Dreissena polymorpha</name>
    <name type="common">Zebra mussel</name>
    <name type="synonym">Mytilus polymorpha</name>
    <dbReference type="NCBI Taxonomy" id="45954"/>
    <lineage>
        <taxon>Eukaryota</taxon>
        <taxon>Metazoa</taxon>
        <taxon>Spiralia</taxon>
        <taxon>Lophotrochozoa</taxon>
        <taxon>Mollusca</taxon>
        <taxon>Bivalvia</taxon>
        <taxon>Autobranchia</taxon>
        <taxon>Heteroconchia</taxon>
        <taxon>Euheterodonta</taxon>
        <taxon>Imparidentia</taxon>
        <taxon>Neoheterodontei</taxon>
        <taxon>Myida</taxon>
        <taxon>Dreissenoidea</taxon>
        <taxon>Dreissenidae</taxon>
        <taxon>Dreissena</taxon>
    </lineage>
</organism>
<name>A0A9D4HAZ5_DREPO</name>